<dbReference type="PANTHER" id="PTHR36835:SF1">
    <property type="entry name" value="CYTOCHROME BO(3) UBIQUINOL OXIDASE SUBUNIT 4"/>
    <property type="match status" value="1"/>
</dbReference>
<keyword evidence="10" id="KW-0560">Oxidoreductase</keyword>
<protein>
    <recommendedName>
        <fullName evidence="4">Cytochrome bo(3) ubiquinol oxidase subunit 4</fullName>
    </recommendedName>
    <alternativeName>
        <fullName evidence="16">Cytochrome o ubiquinol oxidase subunit 4</fullName>
    </alternativeName>
    <alternativeName>
        <fullName evidence="13">Oxidase bo(3) subunit 4</fullName>
    </alternativeName>
    <alternativeName>
        <fullName evidence="14">Ubiquinol oxidase polypeptide IV</fullName>
    </alternativeName>
    <alternativeName>
        <fullName evidence="15">Ubiquinol oxidase subunit 4</fullName>
    </alternativeName>
</protein>
<evidence type="ECO:0000256" key="5">
    <source>
        <dbReference type="ARBA" id="ARBA00022448"/>
    </source>
</evidence>
<evidence type="ECO:0000256" key="16">
    <source>
        <dbReference type="ARBA" id="ARBA00032185"/>
    </source>
</evidence>
<evidence type="ECO:0000256" key="15">
    <source>
        <dbReference type="ARBA" id="ARBA00031887"/>
    </source>
</evidence>
<dbReference type="NCBIfam" id="TIGR02847">
    <property type="entry name" value="CyoD"/>
    <property type="match status" value="1"/>
</dbReference>
<dbReference type="Proteomes" id="UP000237839">
    <property type="component" value="Unassembled WGS sequence"/>
</dbReference>
<comment type="function">
    <text evidence="12">Cytochrome bo(3) ubiquinol terminal oxidase is the component of the aerobic respiratory chain of E.coli that predominates when cells are grown at high aeration. Has proton pump activity across the membrane in addition to electron transfer, pumping 2 protons/electron.</text>
</comment>
<dbReference type="GO" id="GO:0015078">
    <property type="term" value="F:proton transmembrane transporter activity"/>
    <property type="evidence" value="ECO:0007669"/>
    <property type="project" value="TreeGrafter"/>
</dbReference>
<evidence type="ECO:0000256" key="9">
    <source>
        <dbReference type="ARBA" id="ARBA00022989"/>
    </source>
</evidence>
<dbReference type="EMBL" id="PUGF01000011">
    <property type="protein sequence ID" value="PRC92756.1"/>
    <property type="molecule type" value="Genomic_DNA"/>
</dbReference>
<evidence type="ECO:0000256" key="10">
    <source>
        <dbReference type="ARBA" id="ARBA00023002"/>
    </source>
</evidence>
<evidence type="ECO:0000256" key="14">
    <source>
        <dbReference type="ARBA" id="ARBA00030211"/>
    </source>
</evidence>
<evidence type="ECO:0000313" key="19">
    <source>
        <dbReference type="Proteomes" id="UP000237839"/>
    </source>
</evidence>
<evidence type="ECO:0000256" key="13">
    <source>
        <dbReference type="ARBA" id="ARBA00030071"/>
    </source>
</evidence>
<proteinExistence type="inferred from homology"/>
<comment type="similarity">
    <text evidence="2">Belongs to the cytochrome c oxidase bacterial subunit 4 family.</text>
</comment>
<dbReference type="AlphaFoldDB" id="A0A2S9GYL9"/>
<keyword evidence="6" id="KW-1003">Cell membrane</keyword>
<dbReference type="InterPro" id="IPR050968">
    <property type="entry name" value="Cytochrome_c_oxidase_bac_sub4"/>
</dbReference>
<name>A0A2S9GYL9_9BURK</name>
<keyword evidence="7 17" id="KW-0812">Transmembrane</keyword>
<evidence type="ECO:0000256" key="2">
    <source>
        <dbReference type="ARBA" id="ARBA00008079"/>
    </source>
</evidence>
<evidence type="ECO:0000256" key="12">
    <source>
        <dbReference type="ARBA" id="ARBA00025694"/>
    </source>
</evidence>
<comment type="caution">
    <text evidence="18">The sequence shown here is derived from an EMBL/GenBank/DDBJ whole genome shotgun (WGS) entry which is preliminary data.</text>
</comment>
<evidence type="ECO:0000256" key="4">
    <source>
        <dbReference type="ARBA" id="ARBA00014689"/>
    </source>
</evidence>
<evidence type="ECO:0000256" key="17">
    <source>
        <dbReference type="SAM" id="Phobius"/>
    </source>
</evidence>
<keyword evidence="11 17" id="KW-0472">Membrane</keyword>
<evidence type="ECO:0000256" key="7">
    <source>
        <dbReference type="ARBA" id="ARBA00022692"/>
    </source>
</evidence>
<sequence length="163" mass="17772">MSAHSHDQHHQHHDSHELHADHGSLKSYATGFILAVILTAIPFWLVMGNVFEKSSTTGFVILGFAAVQIVVHMIYFLHMNTKSEGGWSMLALIFTGILVIIMMSGSLWVMYHLNHNMMPGMMTETRTETVPESIAKPAGLPITLPTALPTAAPTPAEPASTAQ</sequence>
<dbReference type="GO" id="GO:0015990">
    <property type="term" value="P:electron transport coupled proton transport"/>
    <property type="evidence" value="ECO:0007669"/>
    <property type="project" value="InterPro"/>
</dbReference>
<dbReference type="RefSeq" id="WP_105532252.1">
    <property type="nucleotide sequence ID" value="NZ_PUGF01000011.1"/>
</dbReference>
<dbReference type="Pfam" id="PF03626">
    <property type="entry name" value="COX4_pro"/>
    <property type="match status" value="1"/>
</dbReference>
<reference evidence="18 19" key="1">
    <citation type="submission" date="2018-02" db="EMBL/GenBank/DDBJ databases">
        <title>Solimicrobium silvestre gen. nov., sp. nov., isolated from alpine forest soil.</title>
        <authorList>
            <person name="Margesin R."/>
            <person name="Albuquerque L."/>
            <person name="Zhang D.-C."/>
            <person name="Froufe H.J.C."/>
            <person name="Severino R."/>
            <person name="Roxo I."/>
            <person name="Egas C."/>
            <person name="Da Costa M.S."/>
        </authorList>
    </citation>
    <scope>NUCLEOTIDE SEQUENCE [LARGE SCALE GENOMIC DNA]</scope>
    <source>
        <strain evidence="18 19">S20-91</strain>
    </source>
</reference>
<dbReference type="GO" id="GO:0009486">
    <property type="term" value="F:cytochrome bo3 ubiquinol oxidase activity"/>
    <property type="evidence" value="ECO:0007669"/>
    <property type="project" value="InterPro"/>
</dbReference>
<evidence type="ECO:0000256" key="1">
    <source>
        <dbReference type="ARBA" id="ARBA00004651"/>
    </source>
</evidence>
<evidence type="ECO:0000313" key="18">
    <source>
        <dbReference type="EMBL" id="PRC92756.1"/>
    </source>
</evidence>
<dbReference type="InterPro" id="IPR014210">
    <property type="entry name" value="Cyt_o_ubiqinol_oxidase_su4"/>
</dbReference>
<dbReference type="InterPro" id="IPR005171">
    <property type="entry name" value="Cyt_c_oxidase_su4_prok"/>
</dbReference>
<dbReference type="GO" id="GO:0009319">
    <property type="term" value="C:cytochrome o ubiquinol oxidase complex"/>
    <property type="evidence" value="ECO:0007669"/>
    <property type="project" value="TreeGrafter"/>
</dbReference>
<accession>A0A2S9GYL9</accession>
<feature type="transmembrane region" description="Helical" evidence="17">
    <location>
        <begin position="89"/>
        <end position="111"/>
    </location>
</feature>
<evidence type="ECO:0000256" key="8">
    <source>
        <dbReference type="ARBA" id="ARBA00022982"/>
    </source>
</evidence>
<dbReference type="OrthoDB" id="2375888at2"/>
<dbReference type="PANTHER" id="PTHR36835">
    <property type="entry name" value="CYTOCHROME BO(3) UBIQUINOL OXIDASE SUBUNIT 4"/>
    <property type="match status" value="1"/>
</dbReference>
<feature type="transmembrane region" description="Helical" evidence="17">
    <location>
        <begin position="59"/>
        <end position="77"/>
    </location>
</feature>
<gene>
    <name evidence="18" type="ORF">S2091_2486</name>
</gene>
<evidence type="ECO:0000256" key="11">
    <source>
        <dbReference type="ARBA" id="ARBA00023136"/>
    </source>
</evidence>
<keyword evidence="8" id="KW-0249">Electron transport</keyword>
<keyword evidence="9 17" id="KW-1133">Transmembrane helix</keyword>
<comment type="subcellular location">
    <subcellularLocation>
        <location evidence="1">Cell membrane</location>
        <topology evidence="1">Multi-pass membrane protein</topology>
    </subcellularLocation>
</comment>
<evidence type="ECO:0000256" key="3">
    <source>
        <dbReference type="ARBA" id="ARBA00011700"/>
    </source>
</evidence>
<comment type="subunit">
    <text evidence="3">Heterooctamer of two A chains, two B chains, two C chains and two D chains.</text>
</comment>
<feature type="transmembrane region" description="Helical" evidence="17">
    <location>
        <begin position="28"/>
        <end position="47"/>
    </location>
</feature>
<dbReference type="GO" id="GO:0019646">
    <property type="term" value="P:aerobic electron transport chain"/>
    <property type="evidence" value="ECO:0007669"/>
    <property type="project" value="TreeGrafter"/>
</dbReference>
<evidence type="ECO:0000256" key="6">
    <source>
        <dbReference type="ARBA" id="ARBA00022475"/>
    </source>
</evidence>
<organism evidence="18 19">
    <name type="scientific">Solimicrobium silvestre</name>
    <dbReference type="NCBI Taxonomy" id="2099400"/>
    <lineage>
        <taxon>Bacteria</taxon>
        <taxon>Pseudomonadati</taxon>
        <taxon>Pseudomonadota</taxon>
        <taxon>Betaproteobacteria</taxon>
        <taxon>Burkholderiales</taxon>
        <taxon>Oxalobacteraceae</taxon>
        <taxon>Solimicrobium</taxon>
    </lineage>
</organism>
<keyword evidence="19" id="KW-1185">Reference proteome</keyword>
<dbReference type="GO" id="GO:0005886">
    <property type="term" value="C:plasma membrane"/>
    <property type="evidence" value="ECO:0007669"/>
    <property type="project" value="UniProtKB-SubCell"/>
</dbReference>
<keyword evidence="5" id="KW-0813">Transport</keyword>